<dbReference type="GO" id="GO:0052689">
    <property type="term" value="F:carboxylic ester hydrolase activity"/>
    <property type="evidence" value="ECO:0007669"/>
    <property type="project" value="UniProtKB-KW"/>
</dbReference>
<evidence type="ECO:0000256" key="5">
    <source>
        <dbReference type="ARBA" id="ARBA00022801"/>
    </source>
</evidence>
<keyword evidence="5" id="KW-0378">Hydrolase</keyword>
<gene>
    <name evidence="9" type="ORF">GCM10010961_41530</name>
</gene>
<keyword evidence="2" id="KW-0719">Serine esterase</keyword>
<evidence type="ECO:0000313" key="10">
    <source>
        <dbReference type="Proteomes" id="UP000611500"/>
    </source>
</evidence>
<keyword evidence="3" id="KW-0479">Metal-binding</keyword>
<evidence type="ECO:0000256" key="7">
    <source>
        <dbReference type="ARBA" id="ARBA00023157"/>
    </source>
</evidence>
<organism evidence="9 10">
    <name type="scientific">Pseudodonghicola xiamenensis</name>
    <dbReference type="NCBI Taxonomy" id="337702"/>
    <lineage>
        <taxon>Bacteria</taxon>
        <taxon>Pseudomonadati</taxon>
        <taxon>Pseudomonadota</taxon>
        <taxon>Alphaproteobacteria</taxon>
        <taxon>Rhodobacterales</taxon>
        <taxon>Paracoccaceae</taxon>
        <taxon>Pseudodonghicola</taxon>
    </lineage>
</organism>
<sequence>MNANLLPGALLLTSALIATPALAADCAALAGLTLYGVDIATAEEQPAQTLPPDPMGAMTGGSPHPVEVEAHCLVEGKIDDREGVNGRYGIRFQMRLPNDWNGRFLFQGGGGSDGFIAPATGSVPTLGTTATPALRRGYAVVSMDGGHDGLDAGFAHDQQARLDLAYAAIGKVTAVAKALIRERYGRAPDASFFMGCSNGGREAMMAAQRFPTEFDGIVAGNPGFRLSRAALAQAWDVAQLMPLAPGGELSKALTQADLDIVSAEVLKQCDALDGVEDGIVAAPCAFDSDRLRGRIADDKLAALLAVMGGPKGADGTALYSDWPWDPGMSSPGWRAWKLGSEDVPALSLSLGRPSLMTLFMTPPQSSLPAVPDFDALARNVSSVGGYFDADETFLSTFAQRGGKLVLFQGMADPVFSANDLAQWYEETSANTGPDVARLFMVPGMTHCGGGPAFEDFDPLTALEAWVETGTAPEAMPATAPSLPGRAMPLCAYPAHAQYTGGDLTSADSFTCVTR</sequence>
<evidence type="ECO:0000256" key="8">
    <source>
        <dbReference type="SAM" id="SignalP"/>
    </source>
</evidence>
<evidence type="ECO:0000313" key="9">
    <source>
        <dbReference type="EMBL" id="GHH03463.1"/>
    </source>
</evidence>
<dbReference type="Gene3D" id="3.40.50.1820">
    <property type="entry name" value="alpha/beta hydrolase"/>
    <property type="match status" value="1"/>
</dbReference>
<dbReference type="AlphaFoldDB" id="A0A8J3H994"/>
<dbReference type="EMBL" id="BNAP01000037">
    <property type="protein sequence ID" value="GHH03463.1"/>
    <property type="molecule type" value="Genomic_DNA"/>
</dbReference>
<name>A0A8J3H994_9RHOB</name>
<keyword evidence="10" id="KW-1185">Reference proteome</keyword>
<dbReference type="SUPFAM" id="SSF53474">
    <property type="entry name" value="alpha/beta-Hydrolases"/>
    <property type="match status" value="1"/>
</dbReference>
<dbReference type="PANTHER" id="PTHR33938">
    <property type="entry name" value="FERULOYL ESTERASE B-RELATED"/>
    <property type="match status" value="1"/>
</dbReference>
<evidence type="ECO:0000256" key="4">
    <source>
        <dbReference type="ARBA" id="ARBA00022729"/>
    </source>
</evidence>
<feature type="signal peptide" evidence="8">
    <location>
        <begin position="1"/>
        <end position="23"/>
    </location>
</feature>
<dbReference type="PANTHER" id="PTHR33938:SF15">
    <property type="entry name" value="FERULOYL ESTERASE B-RELATED"/>
    <property type="match status" value="1"/>
</dbReference>
<dbReference type="Pfam" id="PF07519">
    <property type="entry name" value="Tannase"/>
    <property type="match status" value="1"/>
</dbReference>
<protein>
    <submittedName>
        <fullName evidence="9">Chlorogenate esterase</fullName>
    </submittedName>
</protein>
<evidence type="ECO:0000256" key="3">
    <source>
        <dbReference type="ARBA" id="ARBA00022723"/>
    </source>
</evidence>
<dbReference type="GO" id="GO:0046872">
    <property type="term" value="F:metal ion binding"/>
    <property type="evidence" value="ECO:0007669"/>
    <property type="project" value="UniProtKB-KW"/>
</dbReference>
<evidence type="ECO:0000256" key="6">
    <source>
        <dbReference type="ARBA" id="ARBA00022837"/>
    </source>
</evidence>
<dbReference type="RefSeq" id="WP_035367084.1">
    <property type="nucleotide sequence ID" value="NZ_BNAP01000037.1"/>
</dbReference>
<dbReference type="InterPro" id="IPR029058">
    <property type="entry name" value="AB_hydrolase_fold"/>
</dbReference>
<comment type="similarity">
    <text evidence="1">Belongs to the tannase family.</text>
</comment>
<reference evidence="9" key="2">
    <citation type="submission" date="2020-09" db="EMBL/GenBank/DDBJ databases">
        <authorList>
            <person name="Sun Q."/>
            <person name="Zhou Y."/>
        </authorList>
    </citation>
    <scope>NUCLEOTIDE SEQUENCE</scope>
    <source>
        <strain evidence="9">CGMCC 1.7081</strain>
    </source>
</reference>
<proteinExistence type="inferred from homology"/>
<dbReference type="InterPro" id="IPR011118">
    <property type="entry name" value="Tannase/feruloyl_esterase"/>
</dbReference>
<feature type="chain" id="PRO_5035257890" evidence="8">
    <location>
        <begin position="24"/>
        <end position="514"/>
    </location>
</feature>
<keyword evidence="7" id="KW-1015">Disulfide bond</keyword>
<evidence type="ECO:0000256" key="1">
    <source>
        <dbReference type="ARBA" id="ARBA00006249"/>
    </source>
</evidence>
<keyword evidence="6" id="KW-0106">Calcium</keyword>
<accession>A0A8J3H994</accession>
<evidence type="ECO:0000256" key="2">
    <source>
        <dbReference type="ARBA" id="ARBA00022487"/>
    </source>
</evidence>
<reference evidence="9" key="1">
    <citation type="journal article" date="2014" name="Int. J. Syst. Evol. Microbiol.">
        <title>Complete genome sequence of Corynebacterium casei LMG S-19264T (=DSM 44701T), isolated from a smear-ripened cheese.</title>
        <authorList>
            <consortium name="US DOE Joint Genome Institute (JGI-PGF)"/>
            <person name="Walter F."/>
            <person name="Albersmeier A."/>
            <person name="Kalinowski J."/>
            <person name="Ruckert C."/>
        </authorList>
    </citation>
    <scope>NUCLEOTIDE SEQUENCE</scope>
    <source>
        <strain evidence="9">CGMCC 1.7081</strain>
    </source>
</reference>
<keyword evidence="4 8" id="KW-0732">Signal</keyword>
<comment type="caution">
    <text evidence="9">The sequence shown here is derived from an EMBL/GenBank/DDBJ whole genome shotgun (WGS) entry which is preliminary data.</text>
</comment>
<dbReference type="Proteomes" id="UP000611500">
    <property type="component" value="Unassembled WGS sequence"/>
</dbReference>